<accession>A0A4R5NTI4</accession>
<dbReference type="STRING" id="1122149.FD44_GL000815"/>
<evidence type="ECO:0000313" key="1">
    <source>
        <dbReference type="EMBL" id="TDG80185.1"/>
    </source>
</evidence>
<dbReference type="AlphaFoldDB" id="A0A4R5NTI4"/>
<dbReference type="EMBL" id="PUFO01000012">
    <property type="protein sequence ID" value="TDG80185.1"/>
    <property type="molecule type" value="Genomic_DNA"/>
</dbReference>
<organism evidence="1 2">
    <name type="scientific">Secundilactobacillus malefermentans</name>
    <dbReference type="NCBI Taxonomy" id="176292"/>
    <lineage>
        <taxon>Bacteria</taxon>
        <taxon>Bacillati</taxon>
        <taxon>Bacillota</taxon>
        <taxon>Bacilli</taxon>
        <taxon>Lactobacillales</taxon>
        <taxon>Lactobacillaceae</taxon>
        <taxon>Secundilactobacillus</taxon>
    </lineage>
</organism>
<dbReference type="OrthoDB" id="2313034at2"/>
<gene>
    <name evidence="1" type="ORF">C5L31_001795</name>
</gene>
<comment type="caution">
    <text evidence="1">The sequence shown here is derived from an EMBL/GenBank/DDBJ whole genome shotgun (WGS) entry which is preliminary data.</text>
</comment>
<protein>
    <submittedName>
        <fullName evidence="1">Uncharacterized protein</fullName>
    </submittedName>
</protein>
<dbReference type="RefSeq" id="WP_029327495.1">
    <property type="nucleotide sequence ID" value="NZ_PUFO01000012.1"/>
</dbReference>
<keyword evidence="2" id="KW-1185">Reference proteome</keyword>
<proteinExistence type="predicted"/>
<reference evidence="1 2" key="1">
    <citation type="journal article" date="2019" name="Appl. Microbiol. Biotechnol.">
        <title>Uncovering carbohydrate metabolism through a genotype-phenotype association study of 56 lactic acid bacteria genomes.</title>
        <authorList>
            <person name="Buron-Moles G."/>
            <person name="Chailyan A."/>
            <person name="Dolejs I."/>
            <person name="Forster J."/>
            <person name="Miks M.H."/>
        </authorList>
    </citation>
    <scope>NUCLEOTIDE SEQUENCE [LARGE SCALE GENOMIC DNA]</scope>
    <source>
        <strain evidence="1 2">ATCC 49373</strain>
    </source>
</reference>
<name>A0A4R5NTI4_9LACO</name>
<evidence type="ECO:0000313" key="2">
    <source>
        <dbReference type="Proteomes" id="UP000294854"/>
    </source>
</evidence>
<sequence length="217" mass="24496">MTYSQFYLDSDNNWYWSFSSDKRGQIENARATSVKRDGADYVVQLISEKYESGTSYEAKIHWNNSDHTNYNFNTSFKSINGDYTFGNDALSSYSSANDVSTSTSGNYYDWLKENVDGEAMEIPETRTNGGDVTGSHFEYYAGDWFWDLDSSKRGTVISAQIISGTVSHDGTFVTLTAQNMGYPDYNDEFTITINTAISNGDYNLKTNFQSVNGTYQF</sequence>
<dbReference type="Proteomes" id="UP000294854">
    <property type="component" value="Unassembled WGS sequence"/>
</dbReference>